<evidence type="ECO:0000313" key="2">
    <source>
        <dbReference type="EMBL" id="SVE12889.1"/>
    </source>
</evidence>
<feature type="domain" description="N-acetyltransferase" evidence="1">
    <location>
        <begin position="5"/>
        <end position="84"/>
    </location>
</feature>
<feature type="non-terminal residue" evidence="2">
    <location>
        <position position="1"/>
    </location>
</feature>
<dbReference type="InterPro" id="IPR016181">
    <property type="entry name" value="Acyl_CoA_acyltransferase"/>
</dbReference>
<organism evidence="2">
    <name type="scientific">marine metagenome</name>
    <dbReference type="NCBI Taxonomy" id="408172"/>
    <lineage>
        <taxon>unclassified sequences</taxon>
        <taxon>metagenomes</taxon>
        <taxon>ecological metagenomes</taxon>
    </lineage>
</organism>
<reference evidence="2" key="1">
    <citation type="submission" date="2018-05" db="EMBL/GenBank/DDBJ databases">
        <authorList>
            <person name="Lanie J.A."/>
            <person name="Ng W.-L."/>
            <person name="Kazmierczak K.M."/>
            <person name="Andrzejewski T.M."/>
            <person name="Davidsen T.M."/>
            <person name="Wayne K.J."/>
            <person name="Tettelin H."/>
            <person name="Glass J.I."/>
            <person name="Rusch D."/>
            <person name="Podicherti R."/>
            <person name="Tsui H.-C.T."/>
            <person name="Winkler M.E."/>
        </authorList>
    </citation>
    <scope>NUCLEOTIDE SEQUENCE</scope>
</reference>
<evidence type="ECO:0000259" key="1">
    <source>
        <dbReference type="Pfam" id="PF13302"/>
    </source>
</evidence>
<sequence length="130" mass="15066">FIKLQNNRTFFLFGIYTNNDIHIGNFTVRINVENSRATIGVMIGDKNYWGKNVVNETRSIIIDWLFDKKGINKIKAGAMSINYPAIFNFLRQGWQNEGITKDSYLIDEENVDTVLFGITKTKWHKLSDKT</sequence>
<dbReference type="Pfam" id="PF13302">
    <property type="entry name" value="Acetyltransf_3"/>
    <property type="match status" value="1"/>
</dbReference>
<dbReference type="PANTHER" id="PTHR43415">
    <property type="entry name" value="SPERMIDINE N(1)-ACETYLTRANSFERASE"/>
    <property type="match status" value="1"/>
</dbReference>
<dbReference type="GO" id="GO:0016747">
    <property type="term" value="F:acyltransferase activity, transferring groups other than amino-acyl groups"/>
    <property type="evidence" value="ECO:0007669"/>
    <property type="project" value="InterPro"/>
</dbReference>
<dbReference type="InterPro" id="IPR000182">
    <property type="entry name" value="GNAT_dom"/>
</dbReference>
<dbReference type="SUPFAM" id="SSF55729">
    <property type="entry name" value="Acyl-CoA N-acyltransferases (Nat)"/>
    <property type="match status" value="1"/>
</dbReference>
<dbReference type="AlphaFoldDB" id="A0A383AZD1"/>
<protein>
    <recommendedName>
        <fullName evidence="1">N-acetyltransferase domain-containing protein</fullName>
    </recommendedName>
</protein>
<gene>
    <name evidence="2" type="ORF">METZ01_LOCUS465743</name>
</gene>
<dbReference type="Gene3D" id="3.40.630.30">
    <property type="match status" value="1"/>
</dbReference>
<dbReference type="PANTHER" id="PTHR43415:SF3">
    <property type="entry name" value="GNAT-FAMILY ACETYLTRANSFERASE"/>
    <property type="match status" value="1"/>
</dbReference>
<dbReference type="EMBL" id="UINC01196050">
    <property type="protein sequence ID" value="SVE12889.1"/>
    <property type="molecule type" value="Genomic_DNA"/>
</dbReference>
<name>A0A383AZD1_9ZZZZ</name>
<accession>A0A383AZD1</accession>
<proteinExistence type="predicted"/>